<evidence type="ECO:0000313" key="3">
    <source>
        <dbReference type="Proteomes" id="UP000011064"/>
    </source>
</evidence>
<gene>
    <name evidence="2" type="ORF">GMDG_05373</name>
</gene>
<accession>L8FP25</accession>
<dbReference type="STRING" id="658429.L8FP25"/>
<dbReference type="Proteomes" id="UP000011064">
    <property type="component" value="Unassembled WGS sequence"/>
</dbReference>
<organism evidence="2 3">
    <name type="scientific">Pseudogymnoascus destructans (strain ATCC MYA-4855 / 20631-21)</name>
    <name type="common">Bat white-nose syndrome fungus</name>
    <name type="synonym">Geomyces destructans</name>
    <dbReference type="NCBI Taxonomy" id="658429"/>
    <lineage>
        <taxon>Eukaryota</taxon>
        <taxon>Fungi</taxon>
        <taxon>Dikarya</taxon>
        <taxon>Ascomycota</taxon>
        <taxon>Pezizomycotina</taxon>
        <taxon>Leotiomycetes</taxon>
        <taxon>Thelebolales</taxon>
        <taxon>Thelebolaceae</taxon>
        <taxon>Pseudogymnoascus</taxon>
    </lineage>
</organism>
<keyword evidence="3" id="KW-1185">Reference proteome</keyword>
<dbReference type="HOGENOM" id="CLU_1845962_0_0_1"/>
<reference evidence="3" key="1">
    <citation type="submission" date="2010-09" db="EMBL/GenBank/DDBJ databases">
        <title>The genome sequence of Geomyces destructans 20631-21.</title>
        <authorList>
            <consortium name="The Broad Institute Genome Sequencing Platform"/>
            <person name="Cuomo C.A."/>
            <person name="Blehert D.S."/>
            <person name="Lorch J.M."/>
            <person name="Young S.K."/>
            <person name="Zeng Q."/>
            <person name="Gargeya S."/>
            <person name="Fitzgerald M."/>
            <person name="Haas B."/>
            <person name="Abouelleil A."/>
            <person name="Alvarado L."/>
            <person name="Arachchi H.M."/>
            <person name="Berlin A."/>
            <person name="Brown A."/>
            <person name="Chapman S.B."/>
            <person name="Chen Z."/>
            <person name="Dunbar C."/>
            <person name="Freedman E."/>
            <person name="Gearin G."/>
            <person name="Gellesch M."/>
            <person name="Goldberg J."/>
            <person name="Griggs A."/>
            <person name="Gujja S."/>
            <person name="Heiman D."/>
            <person name="Howarth C."/>
            <person name="Larson L."/>
            <person name="Lui A."/>
            <person name="MacDonald P.J.P."/>
            <person name="Montmayeur A."/>
            <person name="Murphy C."/>
            <person name="Neiman D."/>
            <person name="Pearson M."/>
            <person name="Priest M."/>
            <person name="Roberts A."/>
            <person name="Saif S."/>
            <person name="Shea T."/>
            <person name="Shenoy N."/>
            <person name="Sisk P."/>
            <person name="Stolte C."/>
            <person name="Sykes S."/>
            <person name="Wortman J."/>
            <person name="Nusbaum C."/>
            <person name="Birren B."/>
        </authorList>
    </citation>
    <scope>NUCLEOTIDE SEQUENCE [LARGE SCALE GENOMIC DNA]</scope>
    <source>
        <strain evidence="3">ATCC MYA-4855 / 20631-21</strain>
    </source>
</reference>
<dbReference type="AlphaFoldDB" id="L8FP25"/>
<protein>
    <submittedName>
        <fullName evidence="2">Uncharacterized protein</fullName>
    </submittedName>
</protein>
<evidence type="ECO:0000256" key="1">
    <source>
        <dbReference type="SAM" id="MobiDB-lite"/>
    </source>
</evidence>
<dbReference type="InParanoid" id="L8FP25"/>
<feature type="compositionally biased region" description="Acidic residues" evidence="1">
    <location>
        <begin position="41"/>
        <end position="51"/>
    </location>
</feature>
<dbReference type="EMBL" id="GL573280">
    <property type="protein sequence ID" value="ELR02304.1"/>
    <property type="molecule type" value="Genomic_DNA"/>
</dbReference>
<feature type="region of interest" description="Disordered" evidence="1">
    <location>
        <begin position="1"/>
        <end position="63"/>
    </location>
</feature>
<name>L8FP25_PSED2</name>
<dbReference type="VEuPathDB" id="FungiDB:GMDG_05373"/>
<evidence type="ECO:0000313" key="2">
    <source>
        <dbReference type="EMBL" id="ELR02304.1"/>
    </source>
</evidence>
<proteinExistence type="predicted"/>
<sequence length="139" mass="15419">MPSRKGDLPPPEDIPMEEAPAEEHVEQVLEEQLGGGSATELEPEPAPEPEPEPVPPPVDLPSLTFPLLRPRVNHRDGCDPGEHFYVNRNYSNVFLCHASLSALADIQEIETLKALSHKLHKTLCVFEIDNVNARDVMTL</sequence>